<dbReference type="AlphaFoldDB" id="A0A914XZD4"/>
<dbReference type="SUPFAM" id="SSF46565">
    <property type="entry name" value="Chaperone J-domain"/>
    <property type="match status" value="1"/>
</dbReference>
<protein>
    <submittedName>
        <fullName evidence="3">J domain-containing protein</fullName>
    </submittedName>
</protein>
<dbReference type="PROSITE" id="PS50076">
    <property type="entry name" value="DNAJ_2"/>
    <property type="match status" value="1"/>
</dbReference>
<dbReference type="SMART" id="SM00271">
    <property type="entry name" value="DnaJ"/>
    <property type="match status" value="1"/>
</dbReference>
<dbReference type="InterPro" id="IPR018961">
    <property type="entry name" value="DnaJ_homolog_subfam-C_membr-28"/>
</dbReference>
<proteinExistence type="predicted"/>
<dbReference type="Proteomes" id="UP000887577">
    <property type="component" value="Unplaced"/>
</dbReference>
<dbReference type="WBParaSite" id="PSU_v2.g13310.t1">
    <property type="protein sequence ID" value="PSU_v2.g13310.t1"/>
    <property type="gene ID" value="PSU_v2.g13310"/>
</dbReference>
<sequence length="378" mass="44103">MLKSTRLLLPQPSLYQRTFYYSSEAAQIRIQQAFSVLGLEEDASVDDIKDRFSSLAKQYHPDTGGDKANPDKFLQIRNSFKMALKFKSDDLEDIVEEEAEKIVHDIQYTAPQHRQYLEYGGIGFGTPSARQKQFQQYRVYKAVENAAEFVMDKALKQDGSEKALQLQKERNYFSKKHKLTGMIDRVVEELILSSMNSGEFSNLKGSGKPLKYDYTNPYIDETEKRINDIMKNNGFAPPWIMQEGEIRADIAFLRKRLRDEYCRLILTQNSIFQNIRSQTNPTNRWEKLKIQMVEEVRKLNQLIQDYNLTSPIYGRHFLGILYDKELKTAIEFVESDESEQLKAEITERLKKEDAYRGAHSYQPSFWGFLRDSFRPSVA</sequence>
<dbReference type="Pfam" id="PF00226">
    <property type="entry name" value="DnaJ"/>
    <property type="match status" value="1"/>
</dbReference>
<dbReference type="InterPro" id="IPR001623">
    <property type="entry name" value="DnaJ_domain"/>
</dbReference>
<reference evidence="3" key="1">
    <citation type="submission" date="2022-11" db="UniProtKB">
        <authorList>
            <consortium name="WormBaseParasite"/>
        </authorList>
    </citation>
    <scope>IDENTIFICATION</scope>
</reference>
<name>A0A914XZD4_9BILA</name>
<keyword evidence="2" id="KW-1185">Reference proteome</keyword>
<organism evidence="2 3">
    <name type="scientific">Panagrolaimus superbus</name>
    <dbReference type="NCBI Taxonomy" id="310955"/>
    <lineage>
        <taxon>Eukaryota</taxon>
        <taxon>Metazoa</taxon>
        <taxon>Ecdysozoa</taxon>
        <taxon>Nematoda</taxon>
        <taxon>Chromadorea</taxon>
        <taxon>Rhabditida</taxon>
        <taxon>Tylenchina</taxon>
        <taxon>Panagrolaimomorpha</taxon>
        <taxon>Panagrolaimoidea</taxon>
        <taxon>Panagrolaimidae</taxon>
        <taxon>Panagrolaimus</taxon>
    </lineage>
</organism>
<accession>A0A914XZD4</accession>
<dbReference type="InterPro" id="IPR036869">
    <property type="entry name" value="J_dom_sf"/>
</dbReference>
<evidence type="ECO:0000313" key="3">
    <source>
        <dbReference type="WBParaSite" id="PSU_v2.g13310.t1"/>
    </source>
</evidence>
<evidence type="ECO:0000259" key="1">
    <source>
        <dbReference type="PROSITE" id="PS50076"/>
    </source>
</evidence>
<dbReference type="Pfam" id="PF09350">
    <property type="entry name" value="DJC28_CD"/>
    <property type="match status" value="1"/>
</dbReference>
<dbReference type="PANTHER" id="PTHR39158:SF1">
    <property type="entry name" value="DNAJ HOMOLOG SUBFAMILY C MEMBER 28"/>
    <property type="match status" value="1"/>
</dbReference>
<dbReference type="CDD" id="cd06257">
    <property type="entry name" value="DnaJ"/>
    <property type="match status" value="1"/>
</dbReference>
<dbReference type="InterPro" id="IPR052573">
    <property type="entry name" value="DnaJ_C_subfamily_28"/>
</dbReference>
<dbReference type="Gene3D" id="1.10.287.110">
    <property type="entry name" value="DnaJ domain"/>
    <property type="match status" value="1"/>
</dbReference>
<feature type="domain" description="J" evidence="1">
    <location>
        <begin position="32"/>
        <end position="120"/>
    </location>
</feature>
<evidence type="ECO:0000313" key="2">
    <source>
        <dbReference type="Proteomes" id="UP000887577"/>
    </source>
</evidence>
<dbReference type="PANTHER" id="PTHR39158">
    <property type="entry name" value="OS08G0560600 PROTEIN"/>
    <property type="match status" value="1"/>
</dbReference>